<protein>
    <submittedName>
        <fullName evidence="1">Uncharacterized protein</fullName>
    </submittedName>
</protein>
<name>I3EEU3_NEMP3</name>
<proteinExistence type="predicted"/>
<organism evidence="1 2">
    <name type="scientific">Nematocida parisii (strain ERTm3)</name>
    <name type="common">Nematode killer fungus</name>
    <dbReference type="NCBI Taxonomy" id="935791"/>
    <lineage>
        <taxon>Eukaryota</taxon>
        <taxon>Fungi</taxon>
        <taxon>Fungi incertae sedis</taxon>
        <taxon>Microsporidia</taxon>
        <taxon>Nematocida</taxon>
    </lineage>
</organism>
<gene>
    <name evidence="1" type="ORF">NEQG_01812</name>
</gene>
<evidence type="ECO:0000313" key="2">
    <source>
        <dbReference type="Proteomes" id="UP000002872"/>
    </source>
</evidence>
<accession>I3EEU3</accession>
<sequence length="637" mass="74155">MKNITRNHYECFCELKENRDAWAGTPFINSELNCIYIPKYLRRESRFSVNINDRHEAQNSQDCILLYVFFYFAFDPETKIYNIDHLPNASKDLKNFFAKYSYPVESVGIIMQCEWCRVVSRPLELKDREIIDDSTISHGVLNMLYVMCDLVGNTPEIKSAINCIKGLLNTDVKNDYSGLKNCMLEVFSSLSRNKKVKLECNFIKYMKKYNEEVNEDIEVKLQVLYDFGQEWQGIQFETSNSYRNPPVETVKEENEDTDELCSIDSRSDDSFSEIVYTINNGYKFVDTYQKMIINQFIISSSSTNHTRYDLEYSFEKNKKKIVVNKCDTPNSLMLWGSLDSLEYKSHLAKQFLIHSSGALLNSNTPMVRFTSNLIGSAPLNDLRKRQHILSGCAYNENYKTYYPQLEYDVCTVPKTELSLAGLYPMIEVLVKMRGIKYFSVVHSCLSLLHVYKSDIEVLYAFSNVSVLINIIKEIQWSNNKKEEYTLQPSQSKKLNSDLSNNQGIACLYYKRANRPSIFDYVHQNMAEALPSHSKYNHNIIYICWLFRILESNWGFFKVHDIKPLYTHIDPSSLSDEFVDVLGDCLTPENARSVIKFLEKNKLRLYGSTDEKECEKKHRAIVSLFRKCTTKKQPVINK</sequence>
<dbReference type="Proteomes" id="UP000002872">
    <property type="component" value="Unassembled WGS sequence"/>
</dbReference>
<dbReference type="HOGENOM" id="CLU_009683_3_1_1"/>
<dbReference type="InParanoid" id="I3EEU3"/>
<keyword evidence="2" id="KW-1185">Reference proteome</keyword>
<dbReference type="VEuPathDB" id="MicrosporidiaDB:NEQG_01812"/>
<evidence type="ECO:0000313" key="1">
    <source>
        <dbReference type="EMBL" id="EIJ87740.1"/>
    </source>
</evidence>
<dbReference type="EMBL" id="GL870880">
    <property type="protein sequence ID" value="EIJ87740.1"/>
    <property type="molecule type" value="Genomic_DNA"/>
</dbReference>
<reference evidence="1" key="1">
    <citation type="submission" date="2011-01" db="EMBL/GenBank/DDBJ databases">
        <title>The Genome Sequence of Nematocida parisii strain ERTm3.</title>
        <authorList>
            <consortium name="The Broad Institute Genome Sequencing Platform"/>
            <consortium name="The Broad Institute Genome Sequencing Center for Infectious Disease"/>
            <person name="Cuomo C."/>
            <person name="Troemel E."/>
            <person name="Young S.K."/>
            <person name="Zeng Q."/>
            <person name="Gargeya S."/>
            <person name="Fitzgerald M."/>
            <person name="Haas B."/>
            <person name="Abouelleil A."/>
            <person name="Alvarado L."/>
            <person name="Arachchi H.M."/>
            <person name="Berlin A."/>
            <person name="Chapman S.B."/>
            <person name="Gearin G."/>
            <person name="Goldberg J."/>
            <person name="Griggs A."/>
            <person name="Gujja S."/>
            <person name="Hansen M."/>
            <person name="Heiman D."/>
            <person name="Howarth C."/>
            <person name="Larimer J."/>
            <person name="Lui A."/>
            <person name="MacDonald P.J.P."/>
            <person name="McCowen C."/>
            <person name="Montmayeur A."/>
            <person name="Murphy C."/>
            <person name="Neiman D."/>
            <person name="Pearson M."/>
            <person name="Priest M."/>
            <person name="Roberts A."/>
            <person name="Saif S."/>
            <person name="Shea T."/>
            <person name="Sisk P."/>
            <person name="Stolte C."/>
            <person name="Sykes S."/>
            <person name="Wortman J."/>
            <person name="Nusbaum C."/>
            <person name="Birren B."/>
        </authorList>
    </citation>
    <scope>NUCLEOTIDE SEQUENCE</scope>
    <source>
        <strain evidence="1">ERTm3</strain>
    </source>
</reference>
<dbReference type="AlphaFoldDB" id="I3EEU3"/>